<comment type="caution">
    <text evidence="1">The sequence shown here is derived from an EMBL/GenBank/DDBJ whole genome shotgun (WGS) entry which is preliminary data.</text>
</comment>
<reference evidence="1" key="1">
    <citation type="submission" date="2018-08" db="EMBL/GenBank/DDBJ databases">
        <title>Identification of Burkholderia cepacia strains that express a Burkholderia pseudomallei-like capsular polysaccharide.</title>
        <authorList>
            <person name="Burtnick M.N."/>
            <person name="Vongsouvath M."/>
            <person name="Newton P."/>
            <person name="Wuthiekanun V."/>
            <person name="Limmathurotsakul D."/>
            <person name="Brett P.J."/>
            <person name="Chantratita N."/>
            <person name="Dance D.A."/>
        </authorList>
    </citation>
    <scope>NUCLEOTIDE SEQUENCE</scope>
    <source>
        <strain evidence="1">SBXCC001</strain>
    </source>
</reference>
<organism evidence="1 2">
    <name type="scientific">Burkholderia thailandensis</name>
    <dbReference type="NCBI Taxonomy" id="57975"/>
    <lineage>
        <taxon>Bacteria</taxon>
        <taxon>Pseudomonadati</taxon>
        <taxon>Pseudomonadota</taxon>
        <taxon>Betaproteobacteria</taxon>
        <taxon>Burkholderiales</taxon>
        <taxon>Burkholderiaceae</taxon>
        <taxon>Burkholderia</taxon>
        <taxon>pseudomallei group</taxon>
    </lineage>
</organism>
<evidence type="ECO:0000313" key="2">
    <source>
        <dbReference type="Proteomes" id="UP001272137"/>
    </source>
</evidence>
<gene>
    <name evidence="1" type="ORF">C7S16_3138</name>
</gene>
<name>A0AAW9D208_BURTH</name>
<dbReference type="EMBL" id="QXCT01000002">
    <property type="protein sequence ID" value="MDW9255184.1"/>
    <property type="molecule type" value="Genomic_DNA"/>
</dbReference>
<protein>
    <submittedName>
        <fullName evidence="1">Uncharacterized protein</fullName>
    </submittedName>
</protein>
<proteinExistence type="predicted"/>
<sequence length="40" mass="3958">MRRRAAAVQAQAGIAAGPGMPAGIAARARLLARRAPGFAG</sequence>
<dbReference type="Proteomes" id="UP001272137">
    <property type="component" value="Unassembled WGS sequence"/>
</dbReference>
<dbReference type="AlphaFoldDB" id="A0AAW9D208"/>
<evidence type="ECO:0000313" key="1">
    <source>
        <dbReference type="EMBL" id="MDW9255184.1"/>
    </source>
</evidence>
<accession>A0AAW9D208</accession>